<gene>
    <name evidence="2" type="ORF">ERS852568_00864</name>
</gene>
<accession>A0A174R4N9</accession>
<dbReference type="Pfam" id="PF13026">
    <property type="entry name" value="DUF3887"/>
    <property type="match status" value="1"/>
</dbReference>
<evidence type="ECO:0000259" key="1">
    <source>
        <dbReference type="Pfam" id="PF13026"/>
    </source>
</evidence>
<evidence type="ECO:0000313" key="2">
    <source>
        <dbReference type="EMBL" id="CUP80462.1"/>
    </source>
</evidence>
<organism evidence="2 3">
    <name type="scientific">Clostridium baratii</name>
    <dbReference type="NCBI Taxonomy" id="1561"/>
    <lineage>
        <taxon>Bacteria</taxon>
        <taxon>Bacillati</taxon>
        <taxon>Bacillota</taxon>
        <taxon>Clostridia</taxon>
        <taxon>Eubacteriales</taxon>
        <taxon>Clostridiaceae</taxon>
        <taxon>Clostridium</taxon>
    </lineage>
</organism>
<dbReference type="AlphaFoldDB" id="A0A174R4N9"/>
<name>A0A174R4N9_9CLOT</name>
<reference evidence="2 3" key="1">
    <citation type="submission" date="2015-09" db="EMBL/GenBank/DDBJ databases">
        <authorList>
            <consortium name="Pathogen Informatics"/>
        </authorList>
    </citation>
    <scope>NUCLEOTIDE SEQUENCE [LARGE SCALE GENOMIC DNA]</scope>
    <source>
        <strain evidence="2 3">2789STDY5834956</strain>
    </source>
</reference>
<dbReference type="EMBL" id="CZBO01000001">
    <property type="protein sequence ID" value="CUP80462.1"/>
    <property type="molecule type" value="Genomic_DNA"/>
</dbReference>
<feature type="domain" description="DUF3887" evidence="1">
    <location>
        <begin position="38"/>
        <end position="125"/>
    </location>
</feature>
<dbReference type="Proteomes" id="UP000095563">
    <property type="component" value="Unassembled WGS sequence"/>
</dbReference>
<protein>
    <recommendedName>
        <fullName evidence="1">DUF3887 domain-containing protein</fullName>
    </recommendedName>
</protein>
<dbReference type="InterPro" id="IPR024981">
    <property type="entry name" value="DUF3887"/>
</dbReference>
<sequence>MKKLLSVFMVLFCGIIIVGCGTQKLSSNYSEEKLKAAAEETINNLNNNKYDEIVNGSRASLKAQLPKDKIKEAWEPLQEHLGKYKEISRISFQEKDGIAIVVAIAQYEEGKVQFTLSYDEDMKLAAIYMK</sequence>
<evidence type="ECO:0000313" key="3">
    <source>
        <dbReference type="Proteomes" id="UP000095563"/>
    </source>
</evidence>
<dbReference type="Gene3D" id="3.10.450.590">
    <property type="match status" value="1"/>
</dbReference>
<dbReference type="RefSeq" id="WP_055206865.1">
    <property type="nucleotide sequence ID" value="NZ_CZBO01000001.1"/>
</dbReference>
<proteinExistence type="predicted"/>
<dbReference type="PROSITE" id="PS51257">
    <property type="entry name" value="PROKAR_LIPOPROTEIN"/>
    <property type="match status" value="1"/>
</dbReference>